<dbReference type="Proteomes" id="UP000078272">
    <property type="component" value="Unassembled WGS sequence"/>
</dbReference>
<protein>
    <submittedName>
        <fullName evidence="2">Uncharacterized protein</fullName>
    </submittedName>
</protein>
<feature type="compositionally biased region" description="Polar residues" evidence="1">
    <location>
        <begin position="136"/>
        <end position="148"/>
    </location>
</feature>
<evidence type="ECO:0000313" key="2">
    <source>
        <dbReference type="EMBL" id="KTQ97238.1"/>
    </source>
</evidence>
<organism evidence="2 3">
    <name type="scientific">Aureimonas ureilytica</name>
    <dbReference type="NCBI Taxonomy" id="401562"/>
    <lineage>
        <taxon>Bacteria</taxon>
        <taxon>Pseudomonadati</taxon>
        <taxon>Pseudomonadota</taxon>
        <taxon>Alphaproteobacteria</taxon>
        <taxon>Hyphomicrobiales</taxon>
        <taxon>Aurantimonadaceae</taxon>
        <taxon>Aureimonas</taxon>
    </lineage>
</organism>
<gene>
    <name evidence="2" type="ORF">NS226_04575</name>
</gene>
<proteinExistence type="predicted"/>
<evidence type="ECO:0000256" key="1">
    <source>
        <dbReference type="SAM" id="MobiDB-lite"/>
    </source>
</evidence>
<feature type="compositionally biased region" description="Low complexity" evidence="1">
    <location>
        <begin position="79"/>
        <end position="91"/>
    </location>
</feature>
<feature type="region of interest" description="Disordered" evidence="1">
    <location>
        <begin position="79"/>
        <end position="103"/>
    </location>
</feature>
<comment type="caution">
    <text evidence="2">The sequence shown here is derived from an EMBL/GenBank/DDBJ whole genome shotgun (WGS) entry which is preliminary data.</text>
</comment>
<reference evidence="2 3" key="1">
    <citation type="journal article" date="2016" name="Front. Microbiol.">
        <title>Genomic Resource of Rice Seed Associated Bacteria.</title>
        <authorList>
            <person name="Midha S."/>
            <person name="Bansal K."/>
            <person name="Sharma S."/>
            <person name="Kumar N."/>
            <person name="Patil P.P."/>
            <person name="Chaudhry V."/>
            <person name="Patil P.B."/>
        </authorList>
    </citation>
    <scope>NUCLEOTIDE SEQUENCE [LARGE SCALE GENOMIC DNA]</scope>
    <source>
        <strain evidence="2 3">NS226</strain>
    </source>
</reference>
<name>A0A175RAX4_9HYPH</name>
<sequence>MTPAACAAGPACPIWPEELSIPLWESCDPDVSLVLLPLPPSDPEPVEDLPLAAEAGPDEAVRPMPAVVAMEPAATSVAPAAAAEAEAEAAPAPAPAPAFWPELPGSLSSLSLMDAAPPGLLVGQDAAGRARKARQSTKQSKQSMNAGE</sequence>
<feature type="region of interest" description="Disordered" evidence="1">
    <location>
        <begin position="119"/>
        <end position="148"/>
    </location>
</feature>
<evidence type="ECO:0000313" key="3">
    <source>
        <dbReference type="Proteomes" id="UP000078272"/>
    </source>
</evidence>
<accession>A0A175RAX4</accession>
<dbReference type="EMBL" id="LDPZ01000010">
    <property type="protein sequence ID" value="KTQ97238.1"/>
    <property type="molecule type" value="Genomic_DNA"/>
</dbReference>
<dbReference type="AlphaFoldDB" id="A0A175RAX4"/>